<keyword evidence="3" id="KW-1185">Reference proteome</keyword>
<dbReference type="GeneID" id="32408500"/>
<feature type="domain" description="DUF4183" evidence="1">
    <location>
        <begin position="48"/>
        <end position="120"/>
    </location>
</feature>
<dbReference type="Proteomes" id="UP000076226">
    <property type="component" value="Chromosome"/>
</dbReference>
<evidence type="ECO:0000259" key="1">
    <source>
        <dbReference type="Pfam" id="PF13799"/>
    </source>
</evidence>
<organism evidence="2 3">
    <name type="scientific">Geobacillus subterraneus</name>
    <dbReference type="NCBI Taxonomy" id="129338"/>
    <lineage>
        <taxon>Bacteria</taxon>
        <taxon>Bacillati</taxon>
        <taxon>Bacillota</taxon>
        <taxon>Bacilli</taxon>
        <taxon>Bacillales</taxon>
        <taxon>Anoxybacillaceae</taxon>
        <taxon>Geobacillus</taxon>
    </lineage>
</organism>
<proteinExistence type="predicted"/>
<gene>
    <name evidence="2" type="ORF">GS3922_07590</name>
</gene>
<dbReference type="InterPro" id="IPR025237">
    <property type="entry name" value="DUF4183"/>
</dbReference>
<dbReference type="Pfam" id="PF13799">
    <property type="entry name" value="DUF4183"/>
    <property type="match status" value="1"/>
</dbReference>
<accession>A0ABN4NG10</accession>
<dbReference type="RefSeq" id="WP_063165846.1">
    <property type="nucleotide sequence ID" value="NZ_CP014342.1"/>
</dbReference>
<sequence>MKRASSSEKHVIAVPKIYDWTHAVLTVPLHMVLHFPPRVLSAETYQYNAVSDGIKMVYTNDDELKEYGDRGILDPKNVSWVNLFINGVLQPEKLYDVAEGKLTLKTTDPPPKGAPIILQFITIKMGF</sequence>
<name>A0ABN4NG10_9BACL</name>
<dbReference type="EMBL" id="CP014342">
    <property type="protein sequence ID" value="AMX83547.1"/>
    <property type="molecule type" value="Genomic_DNA"/>
</dbReference>
<evidence type="ECO:0000313" key="3">
    <source>
        <dbReference type="Proteomes" id="UP000076226"/>
    </source>
</evidence>
<protein>
    <recommendedName>
        <fullName evidence="1">DUF4183 domain-containing protein</fullName>
    </recommendedName>
</protein>
<evidence type="ECO:0000313" key="2">
    <source>
        <dbReference type="EMBL" id="AMX83547.1"/>
    </source>
</evidence>
<reference evidence="2 3" key="1">
    <citation type="submission" date="2016-02" db="EMBL/GenBank/DDBJ databases">
        <title>Complete genome sequence of Geobacillus subterraneus KCTC 3922T.</title>
        <authorList>
            <person name="Lee D.-W."/>
            <person name="Lee Y.-J."/>
            <person name="Lee S.-J."/>
            <person name="Park G.-S."/>
            <person name="Lee S.-J."/>
            <person name="Shin J.-H."/>
        </authorList>
    </citation>
    <scope>NUCLEOTIDE SEQUENCE [LARGE SCALE GENOMIC DNA]</scope>
    <source>
        <strain evidence="2 3">KCTC 3922</strain>
    </source>
</reference>